<dbReference type="InterPro" id="IPR011528">
    <property type="entry name" value="NERD"/>
</dbReference>
<dbReference type="Pfam" id="PF08378">
    <property type="entry name" value="NERD"/>
    <property type="match status" value="1"/>
</dbReference>
<accession>A0A9Q9BX91</accession>
<proteinExistence type="predicted"/>
<reference evidence="2" key="1">
    <citation type="submission" date="2021-04" db="EMBL/GenBank/DDBJ databases">
        <title>Complete Genome Sequences of Macrococcus spp. from dog and cattle.</title>
        <authorList>
            <person name="Schwendener S."/>
            <person name="Perreten V."/>
        </authorList>
    </citation>
    <scope>NUCLEOTIDE SEQUENCE</scope>
    <source>
        <strain evidence="2">Epi0143-OL</strain>
    </source>
</reference>
<dbReference type="AlphaFoldDB" id="A0A9Q9BX91"/>
<dbReference type="RefSeq" id="WP_254250281.1">
    <property type="nucleotide sequence ID" value="NZ_CP073809.1"/>
</dbReference>
<dbReference type="KEGG" id="mequ:KFV11_02535"/>
<evidence type="ECO:0000313" key="3">
    <source>
        <dbReference type="Proteomes" id="UP001057381"/>
    </source>
</evidence>
<dbReference type="PROSITE" id="PS50965">
    <property type="entry name" value="NERD"/>
    <property type="match status" value="1"/>
</dbReference>
<evidence type="ECO:0000259" key="1">
    <source>
        <dbReference type="PROSITE" id="PS50965"/>
    </source>
</evidence>
<organism evidence="2 3">
    <name type="scientific">Macrococcus equipercicus</name>
    <dbReference type="NCBI Taxonomy" id="69967"/>
    <lineage>
        <taxon>Bacteria</taxon>
        <taxon>Bacillati</taxon>
        <taxon>Bacillota</taxon>
        <taxon>Bacilli</taxon>
        <taxon>Bacillales</taxon>
        <taxon>Staphylococcaceae</taxon>
        <taxon>Macrococcus</taxon>
    </lineage>
</organism>
<gene>
    <name evidence="2" type="ORF">KFV11_02535</name>
</gene>
<protein>
    <submittedName>
        <fullName evidence="2">NERD domain-containing protein</fullName>
    </submittedName>
</protein>
<sequence length="301" mass="35476">MLLKTRSIPRKIHYYNALHNRTPLSDNQREDYHTHFKGYEGEKQFIRLLSEFPDAVVLWDLTFRSKYKGMAQFDIIVIHGNTVTHYDIKNYKGIFTMNDRLLVNSYGRNFKNPDDQLSRAHHILEDVIAQSGERYIIESYLVFINEYFHLRSNNDNPRWLFRSMVHSHLKKFREPNLLIEDNKSLGSYFLAANMPELDFNPIERSEFSMQMKGMKCLHCNYMIKAITSRTKYHTCTNCGSSTAIKRITFHNLRDLYHLKGDAFTINEAMEWCCGISRASISRVLAEHFKKTGLSKATKYYL</sequence>
<feature type="domain" description="NERD" evidence="1">
    <location>
        <begin position="37"/>
        <end position="147"/>
    </location>
</feature>
<dbReference type="Proteomes" id="UP001057381">
    <property type="component" value="Chromosome"/>
</dbReference>
<evidence type="ECO:0000313" key="2">
    <source>
        <dbReference type="EMBL" id="UTH14257.1"/>
    </source>
</evidence>
<dbReference type="EMBL" id="CP073809">
    <property type="protein sequence ID" value="UTH14257.1"/>
    <property type="molecule type" value="Genomic_DNA"/>
</dbReference>
<name>A0A9Q9BX91_9STAP</name>